<organism evidence="2 3">
    <name type="scientific">Splendidivirga corallicola</name>
    <dbReference type="NCBI Taxonomy" id="3051826"/>
    <lineage>
        <taxon>Bacteria</taxon>
        <taxon>Pseudomonadati</taxon>
        <taxon>Bacteroidota</taxon>
        <taxon>Cytophagia</taxon>
        <taxon>Cytophagales</taxon>
        <taxon>Splendidivirgaceae</taxon>
        <taxon>Splendidivirga</taxon>
    </lineage>
</organism>
<keyword evidence="3" id="KW-1185">Reference proteome</keyword>
<dbReference type="PANTHER" id="PTHR40459:SF1">
    <property type="entry name" value="CONSERVED HYPOTHETICAL ALANINE AND LEUCINE RICH PROTEIN"/>
    <property type="match status" value="1"/>
</dbReference>
<dbReference type="InterPro" id="IPR018931">
    <property type="entry name" value="DUF2520"/>
</dbReference>
<dbReference type="Gene3D" id="1.10.1040.20">
    <property type="entry name" value="ProC-like, C-terminal domain"/>
    <property type="match status" value="1"/>
</dbReference>
<accession>A0ABT8KRW5</accession>
<dbReference type="InterPro" id="IPR036291">
    <property type="entry name" value="NAD(P)-bd_dom_sf"/>
</dbReference>
<evidence type="ECO:0000313" key="3">
    <source>
        <dbReference type="Proteomes" id="UP001172082"/>
    </source>
</evidence>
<name>A0ABT8KRW5_9BACT</name>
<dbReference type="InterPro" id="IPR037108">
    <property type="entry name" value="TM1727-like_C_sf"/>
</dbReference>
<sequence length="263" mass="29637">MSYEISMIGSGNVAWHLAMTLDNAGYPVKEVYSRNFRNAEALVDRLYGAEPKSDLDFSNSPSQLFIISVSDDAIKEIVREIILPEEAILVHTSGTKPLNAMEFAATKHVGVFYPLQTFSKSRRIEFSEVPLCLEAADGYTKRVLKEIANNISKHVAMIDSANRAILHIAAVFACNFTNHLFKIAEDILDEHKLKFDLLKPLIVETVNKSLEMGASISQTGPAVRQDFEVLDKHMEKLEYNEEYAEIYRLLSQNIIDTYGESEE</sequence>
<gene>
    <name evidence="2" type="ORF">QQ008_19005</name>
</gene>
<dbReference type="Gene3D" id="3.40.50.720">
    <property type="entry name" value="NAD(P)-binding Rossmann-like Domain"/>
    <property type="match status" value="1"/>
</dbReference>
<dbReference type="Pfam" id="PF10728">
    <property type="entry name" value="DUF2520"/>
    <property type="match status" value="1"/>
</dbReference>
<dbReference type="SUPFAM" id="SSF48179">
    <property type="entry name" value="6-phosphogluconate dehydrogenase C-terminal domain-like"/>
    <property type="match status" value="1"/>
</dbReference>
<feature type="domain" description="DUF2520" evidence="1">
    <location>
        <begin position="129"/>
        <end position="254"/>
    </location>
</feature>
<dbReference type="EMBL" id="JAUJEA010000007">
    <property type="protein sequence ID" value="MDN5203484.1"/>
    <property type="molecule type" value="Genomic_DNA"/>
</dbReference>
<dbReference type="SUPFAM" id="SSF51735">
    <property type="entry name" value="NAD(P)-binding Rossmann-fold domains"/>
    <property type="match status" value="1"/>
</dbReference>
<dbReference type="PANTHER" id="PTHR40459">
    <property type="entry name" value="CONSERVED HYPOTHETICAL ALANINE AND LEUCINE RICH PROTEIN"/>
    <property type="match status" value="1"/>
</dbReference>
<evidence type="ECO:0000259" key="1">
    <source>
        <dbReference type="Pfam" id="PF10728"/>
    </source>
</evidence>
<reference evidence="2" key="1">
    <citation type="submission" date="2023-06" db="EMBL/GenBank/DDBJ databases">
        <title>Genomic of Parafulvivirga corallium.</title>
        <authorList>
            <person name="Wang G."/>
        </authorList>
    </citation>
    <scope>NUCLEOTIDE SEQUENCE</scope>
    <source>
        <strain evidence="2">BMA10</strain>
    </source>
</reference>
<proteinExistence type="predicted"/>
<evidence type="ECO:0000313" key="2">
    <source>
        <dbReference type="EMBL" id="MDN5203484.1"/>
    </source>
</evidence>
<dbReference type="InterPro" id="IPR008927">
    <property type="entry name" value="6-PGluconate_DH-like_C_sf"/>
</dbReference>
<protein>
    <submittedName>
        <fullName evidence="2">DUF2520 domain-containing protein</fullName>
    </submittedName>
</protein>
<dbReference type="Proteomes" id="UP001172082">
    <property type="component" value="Unassembled WGS sequence"/>
</dbReference>
<comment type="caution">
    <text evidence="2">The sequence shown here is derived from an EMBL/GenBank/DDBJ whole genome shotgun (WGS) entry which is preliminary data.</text>
</comment>